<dbReference type="AlphaFoldDB" id="A0A9P9AV53"/>
<organism evidence="1 2">
    <name type="scientific">Thelonectria olida</name>
    <dbReference type="NCBI Taxonomy" id="1576542"/>
    <lineage>
        <taxon>Eukaryota</taxon>
        <taxon>Fungi</taxon>
        <taxon>Dikarya</taxon>
        <taxon>Ascomycota</taxon>
        <taxon>Pezizomycotina</taxon>
        <taxon>Sordariomycetes</taxon>
        <taxon>Hypocreomycetidae</taxon>
        <taxon>Hypocreales</taxon>
        <taxon>Nectriaceae</taxon>
        <taxon>Thelonectria</taxon>
    </lineage>
</organism>
<protein>
    <submittedName>
        <fullName evidence="1">Uncharacterized protein</fullName>
    </submittedName>
</protein>
<reference evidence="1 2" key="1">
    <citation type="journal article" date="2021" name="Nat. Commun.">
        <title>Genetic determinants of endophytism in the Arabidopsis root mycobiome.</title>
        <authorList>
            <person name="Mesny F."/>
            <person name="Miyauchi S."/>
            <person name="Thiergart T."/>
            <person name="Pickel B."/>
            <person name="Atanasova L."/>
            <person name="Karlsson M."/>
            <person name="Huettel B."/>
            <person name="Barry K.W."/>
            <person name="Haridas S."/>
            <person name="Chen C."/>
            <person name="Bauer D."/>
            <person name="Andreopoulos W."/>
            <person name="Pangilinan J."/>
            <person name="LaButti K."/>
            <person name="Riley R."/>
            <person name="Lipzen A."/>
            <person name="Clum A."/>
            <person name="Drula E."/>
            <person name="Henrissat B."/>
            <person name="Kohler A."/>
            <person name="Grigoriev I.V."/>
            <person name="Martin F.M."/>
            <person name="Hacquard S."/>
        </authorList>
    </citation>
    <scope>NUCLEOTIDE SEQUENCE [LARGE SCALE GENOMIC DNA]</scope>
    <source>
        <strain evidence="1 2">MPI-CAGE-CH-0241</strain>
    </source>
</reference>
<dbReference type="EMBL" id="JAGPYM010000002">
    <property type="protein sequence ID" value="KAH6898533.1"/>
    <property type="molecule type" value="Genomic_DNA"/>
</dbReference>
<keyword evidence="2" id="KW-1185">Reference proteome</keyword>
<sequence>MTPQSTQKMVSDQSLPLELVYHVIESLVPSNPHALLPPSHIATKTLLAMARVCRDTHGLATRLLRQRCVYINTKRRLADLLLCLNRFVPSLPPVLTLRNMTSLYLEPFGRKLYDQPTAIWVRELFCEISESLKRLVVLMPFQTLDPFNDHLQIRRTLREGFEQLHRLEEFVCIQDYPTLSVWDGPTDVWRLWPDLRRLTLFGTPLDSHWLWWDIATLPKLEHVILACSTNSQGTNIKDEYFHKLPPDDVRLDRDIKVVLMGGHWLRKGVNTTRWKEIDPKGRMTVEVHGVDNSDSEESRPVTKYVKKMALEGCLWDGENKRIDESD</sequence>
<gene>
    <name evidence="1" type="ORF">B0T10DRAFT_112434</name>
</gene>
<proteinExistence type="predicted"/>
<name>A0A9P9AV53_9HYPO</name>
<dbReference type="OrthoDB" id="6365676at2759"/>
<evidence type="ECO:0000313" key="1">
    <source>
        <dbReference type="EMBL" id="KAH6898533.1"/>
    </source>
</evidence>
<accession>A0A9P9AV53</accession>
<comment type="caution">
    <text evidence="1">The sequence shown here is derived from an EMBL/GenBank/DDBJ whole genome shotgun (WGS) entry which is preliminary data.</text>
</comment>
<evidence type="ECO:0000313" key="2">
    <source>
        <dbReference type="Proteomes" id="UP000777438"/>
    </source>
</evidence>
<dbReference type="Proteomes" id="UP000777438">
    <property type="component" value="Unassembled WGS sequence"/>
</dbReference>